<dbReference type="PROSITE" id="PS00598">
    <property type="entry name" value="CHROMO_1"/>
    <property type="match status" value="2"/>
</dbReference>
<dbReference type="InterPro" id="IPR014001">
    <property type="entry name" value="Helicase_ATP-bd"/>
</dbReference>
<keyword evidence="3" id="KW-0547">Nucleotide-binding</keyword>
<dbReference type="InterPro" id="IPR023780">
    <property type="entry name" value="Chromo_domain"/>
</dbReference>
<evidence type="ECO:0000256" key="4">
    <source>
        <dbReference type="ARBA" id="ARBA00022801"/>
    </source>
</evidence>
<accession>A0AAX7SM86</accession>
<keyword evidence="16" id="KW-1185">Reference proteome</keyword>
<dbReference type="SUPFAM" id="SSF54160">
    <property type="entry name" value="Chromo domain-like"/>
    <property type="match status" value="2"/>
</dbReference>
<dbReference type="Pfam" id="PF18375">
    <property type="entry name" value="CDH1_2_SANT_HL1"/>
    <property type="match status" value="1"/>
</dbReference>
<dbReference type="InterPro" id="IPR023779">
    <property type="entry name" value="Chromodomain_CS"/>
</dbReference>
<dbReference type="CDD" id="cd18661">
    <property type="entry name" value="CD2_tandem_CHD1-2_like"/>
    <property type="match status" value="1"/>
</dbReference>
<comment type="subcellular location">
    <subcellularLocation>
        <location evidence="1">Nucleus</location>
    </subcellularLocation>
</comment>
<sequence>MMKSKSKKQEDEGSTQSNASSISASEESNRSASESGSQSESEHGSERRRSHNSESNSSSESESHSESESESAESKSQQTAAEVKDKPVRKKERLADVKKMWEEHPDVYGVRRSNRSRQEPARLNIGAGGSSESESESPKRKTSRAKKKENIWKDDDSNDEEEEEDASDSTDSEQEEKKVRSRRLPARRPQGKSSTAKKQLSQKAKKSRKQESSAEEDDDNDDDDDDDDEEDTPKRQTRRRGATKVKSYKEDQHDFETDSDDLIEMTGDACEEQQDDDSETIEKVMDARTGKKGATGACTTVYAVEENGDPCEGFDPEKDEGESHYLIKWKGWSYIHNTWESMDSLTQQKVKGMKKLENFKKKNDELNSWLRKASPEDIEFHNCQQELTSDLNKQFQFVERIIAHSHKTPSSNEPEFLCKWMGLPYSECSWEDGALVRKKFQHCIDSFMNRNSSKTVPSKDCKVLKQRPRFVALKKQPSYIGDSNLELRDYQLDGLNWLAHSWCRCNSVILADEMGLGKTIQTISFLSYLFHQHQLYGPFLLVVPLSTLTSWQREFDTWAPDMNVVVYLGDVMSRKIIRDYEWVNHQTKRIRFNALLTTYEILLKDKGVLGNINWAFLGVDEAHRLKNDDSLLYKTLMEFRSNHRLLITGTPLQNSLKELWSLLHFLMPDKFDSWEDFEDEHGKGRENGYQSLHKVLEPFLLRRVKKDVEKSLPAKVEQILRVEMSAQQKQFYKWILTRNYKALAKGTRGSSSGFLNIVMELKKCCNHSFLIKQPEDGDAETQQEHLQALVRGSGKLVLLDKLLTRLRERGNRVLIFSQMVRMLDILAEYLSKKRYPFQRLDGSIKGEIRKQALDHFNAEGSEDFCFLLSTRAGGLGINLASADTVVIFDSDWNPQNDLQAQARAHRIGQKKQVNIYRLVTKGTVEEDIIERAKKKMVLDHLVIQRMDTTGRTVLDSNSGNTNSNPFNKEELTAILKFGAEDLFKEAEGEESEPQEMDIDEILRLAETRESDQGSSATDELLSQFKVANFSSMEESTPEFEEKPIPEWDDIIPEEQRRKIEEEAKQREMEDIFMLPRSRSSNNSETPRDSDVGSKLKHRSSGSESETDDSDDDKKPKKRGRPRARKNNVEGFTDAEIRRFIKAYKKFGCPLERLEAIARDSELVDKSIADLKRLGELIHSSCVTAVQDIIIIIIVPAKGPGKRRGINIKISGVQVNAKSIIQHEEEFEPLHKVVPSNPAERNKFKLTCRVKVAHFDVDWDLQDDIQLLLGIYEHGFGNWDLIKTDSDLKLADKILPDDPSKKPQAKQLQARAEYLLKLLKKEQDSTDQAKTGEEKRKPRVKKENKILKDEQGNDISSPRLSDNPSEEGEVKAKGAKGKKTQGPVHITAGSEPIPIEEKEDDELDQETFSICKERMRPVKKALKQLDKPDEGLSDQEQLQHTRTCLLKIGDRITECLKAYSDPEHVKIWRRNLWIFVSKFTEFGARKLHKLYKMAQKKRSHEEEVSNWQRDRKYSYPGNSNSSWQGDRHHPYDPHRYKDHYGDRRPHGDPYRSSGGYRNNSSPRKRPYEQYSNDRDHRGHRPYYDRG</sequence>
<dbReference type="GO" id="GO:0003682">
    <property type="term" value="F:chromatin binding"/>
    <property type="evidence" value="ECO:0007669"/>
    <property type="project" value="TreeGrafter"/>
</dbReference>
<dbReference type="FunFam" id="3.40.50.300:FF:000130">
    <property type="entry name" value="Chromodomain-helicase-DNA-binding protein 2 isoform 1"/>
    <property type="match status" value="1"/>
</dbReference>
<keyword evidence="2" id="KW-0677">Repeat</keyword>
<feature type="compositionally biased region" description="Basic and acidic residues" evidence="11">
    <location>
        <begin position="1329"/>
        <end position="1350"/>
    </location>
</feature>
<dbReference type="GO" id="GO:0005634">
    <property type="term" value="C:nucleus"/>
    <property type="evidence" value="ECO:0007669"/>
    <property type="project" value="UniProtKB-SubCell"/>
</dbReference>
<dbReference type="Pfam" id="PF00271">
    <property type="entry name" value="Helicase_C"/>
    <property type="match status" value="1"/>
</dbReference>
<feature type="compositionally biased region" description="Basic and acidic residues" evidence="11">
    <location>
        <begin position="1524"/>
        <end position="1548"/>
    </location>
</feature>
<dbReference type="PROSITE" id="PS51194">
    <property type="entry name" value="HELICASE_CTER"/>
    <property type="match status" value="1"/>
</dbReference>
<dbReference type="InterPro" id="IPR049730">
    <property type="entry name" value="SNF2/RAD54-like_C"/>
</dbReference>
<keyword evidence="6" id="KW-0805">Transcription regulation</keyword>
<dbReference type="PROSITE" id="PS50013">
    <property type="entry name" value="CHROMO_2"/>
    <property type="match status" value="2"/>
</dbReference>
<keyword evidence="7" id="KW-0238">DNA-binding</keyword>
<evidence type="ECO:0000256" key="11">
    <source>
        <dbReference type="SAM" id="MobiDB-lite"/>
    </source>
</evidence>
<feature type="region of interest" description="Disordered" evidence="11">
    <location>
        <begin position="1322"/>
        <end position="1387"/>
    </location>
</feature>
<evidence type="ECO:0000256" key="6">
    <source>
        <dbReference type="ARBA" id="ARBA00023015"/>
    </source>
</evidence>
<dbReference type="InterPro" id="IPR016197">
    <property type="entry name" value="Chromo-like_dom_sf"/>
</dbReference>
<feature type="compositionally biased region" description="Basic and acidic residues" evidence="11">
    <location>
        <begin position="1498"/>
        <end position="1512"/>
    </location>
</feature>
<dbReference type="Proteomes" id="UP000265100">
    <property type="component" value="Chromosome 7"/>
</dbReference>
<feature type="domain" description="Helicase ATP-binding" evidence="13">
    <location>
        <begin position="499"/>
        <end position="669"/>
    </location>
</feature>
<dbReference type="GO" id="GO:0005524">
    <property type="term" value="F:ATP binding"/>
    <property type="evidence" value="ECO:0007669"/>
    <property type="project" value="UniProtKB-KW"/>
</dbReference>
<reference evidence="15" key="2">
    <citation type="submission" date="2025-08" db="UniProtKB">
        <authorList>
            <consortium name="Ensembl"/>
        </authorList>
    </citation>
    <scope>IDENTIFICATION</scope>
</reference>
<dbReference type="PANTHER" id="PTHR45623">
    <property type="entry name" value="CHROMODOMAIN-HELICASE-DNA-BINDING PROTEIN 3-RELATED-RELATED"/>
    <property type="match status" value="1"/>
</dbReference>
<dbReference type="SMART" id="SM00298">
    <property type="entry name" value="CHROMO"/>
    <property type="match status" value="2"/>
</dbReference>
<feature type="compositionally biased region" description="Low complexity" evidence="11">
    <location>
        <begin position="14"/>
        <end position="39"/>
    </location>
</feature>
<dbReference type="InterPro" id="IPR025260">
    <property type="entry name" value="CHD1-like_C"/>
</dbReference>
<evidence type="ECO:0000256" key="9">
    <source>
        <dbReference type="ARBA" id="ARBA00023242"/>
    </source>
</evidence>
<dbReference type="Gene3D" id="3.40.50.300">
    <property type="entry name" value="P-loop containing nucleotide triphosphate hydrolases"/>
    <property type="match status" value="1"/>
</dbReference>
<dbReference type="Pfam" id="PF00385">
    <property type="entry name" value="Chromo"/>
    <property type="match status" value="2"/>
</dbReference>
<dbReference type="GO" id="GO:0034728">
    <property type="term" value="P:nucleosome organization"/>
    <property type="evidence" value="ECO:0007669"/>
    <property type="project" value="TreeGrafter"/>
</dbReference>
<evidence type="ECO:0000256" key="8">
    <source>
        <dbReference type="ARBA" id="ARBA00023163"/>
    </source>
</evidence>
<evidence type="ECO:0008006" key="17">
    <source>
        <dbReference type="Google" id="ProtNLM"/>
    </source>
</evidence>
<dbReference type="PROSITE" id="PS51192">
    <property type="entry name" value="HELICASE_ATP_BIND_1"/>
    <property type="match status" value="1"/>
</dbReference>
<reference evidence="15" key="3">
    <citation type="submission" date="2025-09" db="UniProtKB">
        <authorList>
            <consortium name="Ensembl"/>
        </authorList>
    </citation>
    <scope>IDENTIFICATION</scope>
</reference>
<dbReference type="InterPro" id="IPR056302">
    <property type="entry name" value="CHD1-2/Hrp3_HTH"/>
</dbReference>
<organism evidence="15 16">
    <name type="scientific">Astatotilapia calliptera</name>
    <name type="common">Eastern happy</name>
    <name type="synonym">Chromis callipterus</name>
    <dbReference type="NCBI Taxonomy" id="8154"/>
    <lineage>
        <taxon>Eukaryota</taxon>
        <taxon>Metazoa</taxon>
        <taxon>Chordata</taxon>
        <taxon>Craniata</taxon>
        <taxon>Vertebrata</taxon>
        <taxon>Euteleostomi</taxon>
        <taxon>Actinopterygii</taxon>
        <taxon>Neopterygii</taxon>
        <taxon>Teleostei</taxon>
        <taxon>Neoteleostei</taxon>
        <taxon>Acanthomorphata</taxon>
        <taxon>Ovalentaria</taxon>
        <taxon>Cichlomorphae</taxon>
        <taxon>Cichliformes</taxon>
        <taxon>Cichlidae</taxon>
        <taxon>African cichlids</taxon>
        <taxon>Pseudocrenilabrinae</taxon>
        <taxon>Haplochromini</taxon>
        <taxon>Astatotilapia</taxon>
    </lineage>
</organism>
<feature type="region of interest" description="Disordered" evidence="11">
    <location>
        <begin position="1"/>
        <end position="261"/>
    </location>
</feature>
<dbReference type="Pfam" id="PF13907">
    <property type="entry name" value="CHD1-like_C"/>
    <property type="match status" value="1"/>
</dbReference>
<feature type="compositionally biased region" description="Low complexity" evidence="11">
    <location>
        <begin position="192"/>
        <end position="202"/>
    </location>
</feature>
<dbReference type="CDD" id="cd18666">
    <property type="entry name" value="CD1_tandem_CHD1-2_like"/>
    <property type="match status" value="1"/>
</dbReference>
<feature type="compositionally biased region" description="Basic and acidic residues" evidence="11">
    <location>
        <begin position="1053"/>
        <end position="1069"/>
    </location>
</feature>
<keyword evidence="9" id="KW-0539">Nucleus</keyword>
<dbReference type="GO" id="GO:0016887">
    <property type="term" value="F:ATP hydrolysis activity"/>
    <property type="evidence" value="ECO:0007669"/>
    <property type="project" value="TreeGrafter"/>
</dbReference>
<evidence type="ECO:0000313" key="16">
    <source>
        <dbReference type="Proteomes" id="UP000265100"/>
    </source>
</evidence>
<feature type="region of interest" description="Disordered" evidence="11">
    <location>
        <begin position="1029"/>
        <end position="1128"/>
    </location>
</feature>
<dbReference type="InterPro" id="IPR040793">
    <property type="entry name" value="CDH1_2_SANT_HL1"/>
</dbReference>
<evidence type="ECO:0000256" key="3">
    <source>
        <dbReference type="ARBA" id="ARBA00022741"/>
    </source>
</evidence>
<dbReference type="InterPro" id="IPR000953">
    <property type="entry name" value="Chromo/chromo_shadow_dom"/>
</dbReference>
<keyword evidence="8" id="KW-0804">Transcription</keyword>
<keyword evidence="5" id="KW-0067">ATP-binding</keyword>
<evidence type="ECO:0000313" key="15">
    <source>
        <dbReference type="Ensembl" id="ENSACLP00000043686.1"/>
    </source>
</evidence>
<dbReference type="SMART" id="SM01176">
    <property type="entry name" value="DUF4208"/>
    <property type="match status" value="1"/>
</dbReference>
<feature type="compositionally biased region" description="Basic and acidic residues" evidence="11">
    <location>
        <begin position="247"/>
        <end position="256"/>
    </location>
</feature>
<dbReference type="Pfam" id="PF00176">
    <property type="entry name" value="SNF2-rel_dom"/>
    <property type="match status" value="1"/>
</dbReference>
<dbReference type="SUPFAM" id="SSF52540">
    <property type="entry name" value="P-loop containing nucleoside triphosphate hydrolases"/>
    <property type="match status" value="2"/>
</dbReference>
<evidence type="ECO:0000256" key="7">
    <source>
        <dbReference type="ARBA" id="ARBA00023125"/>
    </source>
</evidence>
<feature type="compositionally biased region" description="Acidic residues" evidence="11">
    <location>
        <begin position="156"/>
        <end position="174"/>
    </location>
</feature>
<feature type="region of interest" description="Disordered" evidence="11">
    <location>
        <begin position="1493"/>
        <end position="1585"/>
    </location>
</feature>
<dbReference type="GO" id="GO:0003677">
    <property type="term" value="F:DNA binding"/>
    <property type="evidence" value="ECO:0007669"/>
    <property type="project" value="UniProtKB-KW"/>
</dbReference>
<proteinExistence type="predicted"/>
<dbReference type="FunFam" id="3.40.50.10810:FF:000007">
    <property type="entry name" value="Chromodomain-helicase-DNA-binding protein 2 isoform 1"/>
    <property type="match status" value="1"/>
</dbReference>
<feature type="compositionally biased region" description="Basic and acidic residues" evidence="11">
    <location>
        <begin position="93"/>
        <end position="106"/>
    </location>
</feature>
<keyword evidence="4" id="KW-0378">Hydrolase</keyword>
<feature type="compositionally biased region" description="Acidic residues" evidence="11">
    <location>
        <begin position="213"/>
        <end position="231"/>
    </location>
</feature>
<protein>
    <recommendedName>
        <fullName evidence="17">DNA helicase</fullName>
    </recommendedName>
</protein>
<feature type="domain" description="Helicase C-terminal" evidence="14">
    <location>
        <begin position="798"/>
        <end position="949"/>
    </location>
</feature>
<dbReference type="Gene3D" id="3.40.50.10810">
    <property type="entry name" value="Tandem AAA-ATPase domain"/>
    <property type="match status" value="1"/>
</dbReference>
<dbReference type="GO" id="GO:0042393">
    <property type="term" value="F:histone binding"/>
    <property type="evidence" value="ECO:0007669"/>
    <property type="project" value="TreeGrafter"/>
</dbReference>
<evidence type="ECO:0000256" key="10">
    <source>
        <dbReference type="ARBA" id="ARBA00049360"/>
    </source>
</evidence>
<dbReference type="GO" id="GO:0000785">
    <property type="term" value="C:chromatin"/>
    <property type="evidence" value="ECO:0007669"/>
    <property type="project" value="TreeGrafter"/>
</dbReference>
<evidence type="ECO:0000256" key="2">
    <source>
        <dbReference type="ARBA" id="ARBA00022737"/>
    </source>
</evidence>
<dbReference type="PANTHER" id="PTHR45623:SF19">
    <property type="entry name" value="CHROMODOMAIN-HELICASE-DNA-BINDING PROTEIN 2"/>
    <property type="match status" value="1"/>
</dbReference>
<feature type="compositionally biased region" description="Basic and acidic residues" evidence="11">
    <location>
        <begin position="1564"/>
        <end position="1585"/>
    </location>
</feature>
<dbReference type="SMART" id="SM00490">
    <property type="entry name" value="HELICc"/>
    <property type="match status" value="1"/>
</dbReference>
<dbReference type="Ensembl" id="ENSACLT00000072046.1">
    <property type="protein sequence ID" value="ENSACLP00000043686.1"/>
    <property type="gene ID" value="ENSACLG00000021370.2"/>
</dbReference>
<reference evidence="15" key="1">
    <citation type="submission" date="2018-05" db="EMBL/GenBank/DDBJ databases">
        <authorList>
            <person name="Datahose"/>
        </authorList>
    </citation>
    <scope>NUCLEOTIDE SEQUENCE</scope>
</reference>
<evidence type="ECO:0000259" key="12">
    <source>
        <dbReference type="PROSITE" id="PS50013"/>
    </source>
</evidence>
<feature type="domain" description="Chromo" evidence="12">
    <location>
        <begin position="279"/>
        <end position="371"/>
    </location>
</feature>
<dbReference type="InterPro" id="IPR000330">
    <property type="entry name" value="SNF2_N"/>
</dbReference>
<dbReference type="GeneTree" id="ENSGT00940000155888"/>
<comment type="catalytic activity">
    <reaction evidence="10">
        <text>ATP + H2O = ADP + phosphate + H(+)</text>
        <dbReference type="Rhea" id="RHEA:13065"/>
        <dbReference type="ChEBI" id="CHEBI:15377"/>
        <dbReference type="ChEBI" id="CHEBI:15378"/>
        <dbReference type="ChEBI" id="CHEBI:30616"/>
        <dbReference type="ChEBI" id="CHEBI:43474"/>
        <dbReference type="ChEBI" id="CHEBI:456216"/>
    </reaction>
</comment>
<dbReference type="InterPro" id="IPR001650">
    <property type="entry name" value="Helicase_C-like"/>
</dbReference>
<dbReference type="GO" id="GO:0140658">
    <property type="term" value="F:ATP-dependent chromatin remodeler activity"/>
    <property type="evidence" value="ECO:0007669"/>
    <property type="project" value="TreeGrafter"/>
</dbReference>
<evidence type="ECO:0000259" key="13">
    <source>
        <dbReference type="PROSITE" id="PS51192"/>
    </source>
</evidence>
<feature type="compositionally biased region" description="Basic residues" evidence="11">
    <location>
        <begin position="1115"/>
        <end position="1125"/>
    </location>
</feature>
<name>A0AAX7SM86_ASTCA</name>
<dbReference type="InterPro" id="IPR038718">
    <property type="entry name" value="SNF2-like_sf"/>
</dbReference>
<dbReference type="Pfam" id="PF23588">
    <property type="entry name" value="HTH_CHD1_Hrp3"/>
    <property type="match status" value="1"/>
</dbReference>
<dbReference type="Gene3D" id="1.10.10.60">
    <property type="entry name" value="Homeodomain-like"/>
    <property type="match status" value="1"/>
</dbReference>
<feature type="compositionally biased region" description="Basic residues" evidence="11">
    <location>
        <begin position="179"/>
        <end position="190"/>
    </location>
</feature>
<dbReference type="FunFam" id="2.40.50.40:FF:000014">
    <property type="entry name" value="Chromodomain-helicase-DNA-binding protein 2 isoform 1"/>
    <property type="match status" value="1"/>
</dbReference>
<feature type="domain" description="Chromo" evidence="12">
    <location>
        <begin position="396"/>
        <end position="459"/>
    </location>
</feature>
<evidence type="ECO:0000256" key="5">
    <source>
        <dbReference type="ARBA" id="ARBA00022840"/>
    </source>
</evidence>
<dbReference type="InterPro" id="IPR027417">
    <property type="entry name" value="P-loop_NTPase"/>
</dbReference>
<evidence type="ECO:0000256" key="1">
    <source>
        <dbReference type="ARBA" id="ARBA00004123"/>
    </source>
</evidence>
<evidence type="ECO:0000259" key="14">
    <source>
        <dbReference type="PROSITE" id="PS51194"/>
    </source>
</evidence>
<dbReference type="Gene3D" id="2.40.50.40">
    <property type="match status" value="2"/>
</dbReference>
<dbReference type="SMART" id="SM00487">
    <property type="entry name" value="DEXDc"/>
    <property type="match status" value="1"/>
</dbReference>
<dbReference type="CDD" id="cd18793">
    <property type="entry name" value="SF2_C_SNF"/>
    <property type="match status" value="1"/>
</dbReference>
<feature type="compositionally biased region" description="Polar residues" evidence="11">
    <location>
        <begin position="1352"/>
        <end position="1362"/>
    </location>
</feature>